<reference evidence="5" key="1">
    <citation type="journal article" date="2019" name="Int. J. Syst. Evol. Microbiol.">
        <title>The Global Catalogue of Microorganisms (GCM) 10K type strain sequencing project: providing services to taxonomists for standard genome sequencing and annotation.</title>
        <authorList>
            <consortium name="The Broad Institute Genomics Platform"/>
            <consortium name="The Broad Institute Genome Sequencing Center for Infectious Disease"/>
            <person name="Wu L."/>
            <person name="Ma J."/>
        </authorList>
    </citation>
    <scope>NUCLEOTIDE SEQUENCE [LARGE SCALE GENOMIC DNA]</scope>
    <source>
        <strain evidence="5">CCUG 57942</strain>
    </source>
</reference>
<proteinExistence type="inferred from homology"/>
<evidence type="ECO:0000256" key="1">
    <source>
        <dbReference type="ARBA" id="ARBA00009353"/>
    </source>
</evidence>
<dbReference type="PANTHER" id="PTHR11092">
    <property type="entry name" value="SUGAR NUCLEOTIDE EPIMERASE RELATED"/>
    <property type="match status" value="1"/>
</dbReference>
<accession>A0ABW4Z6J2</accession>
<protein>
    <submittedName>
        <fullName evidence="4">TIGR01777 family oxidoreductase</fullName>
    </submittedName>
</protein>
<name>A0ABW4Z6J2_9BACT</name>
<feature type="domain" description="DUF1731" evidence="3">
    <location>
        <begin position="256"/>
        <end position="297"/>
    </location>
</feature>
<dbReference type="EMBL" id="JBHUJB010000009">
    <property type="protein sequence ID" value="MFD2157563.1"/>
    <property type="molecule type" value="Genomic_DNA"/>
</dbReference>
<dbReference type="NCBIfam" id="TIGR01777">
    <property type="entry name" value="yfcH"/>
    <property type="match status" value="1"/>
</dbReference>
<evidence type="ECO:0000259" key="2">
    <source>
        <dbReference type="Pfam" id="PF01370"/>
    </source>
</evidence>
<comment type="similarity">
    <text evidence="1">Belongs to the NAD(P)-dependent epimerase/dehydratase family. SDR39U1 subfamily.</text>
</comment>
<sequence length="304" mass="33702">MKTIVIVGANGFLGRVLSRYFLENGWNVVGIARDPDGIVDGVEFVYWDGKKLGAWQEALEWVDVLVNLAGRSVNCRYGRRNRASIFDSRVRTTELLGKAVQGCQNPPKVWLNASTATIYRHAEDRAQGEASGEFGSGFSVEVARAWERAFRAVDCGKTRKLTLRTAMVFGEEAGTVWTVLQGLARRGLGGKMGGGRQMVSWISDRDFARAVDWLIGNEAAEGVYNVCSPQPLTNKELMKEVRASVAMQFGMPANRWMLEIGAFVLRTETELVLKSRWVVPDRLISEGFKFSHEGIDSFKEGLAG</sequence>
<dbReference type="RefSeq" id="WP_377090006.1">
    <property type="nucleotide sequence ID" value="NZ_JBHSJL010000014.1"/>
</dbReference>
<dbReference type="InterPro" id="IPR010099">
    <property type="entry name" value="SDR39U1"/>
</dbReference>
<gene>
    <name evidence="4" type="ORF">ACFSW8_01480</name>
</gene>
<dbReference type="InterPro" id="IPR013549">
    <property type="entry name" value="DUF1731"/>
</dbReference>
<evidence type="ECO:0000313" key="4">
    <source>
        <dbReference type="EMBL" id="MFD2157563.1"/>
    </source>
</evidence>
<dbReference type="Pfam" id="PF01370">
    <property type="entry name" value="Epimerase"/>
    <property type="match status" value="1"/>
</dbReference>
<dbReference type="InterPro" id="IPR001509">
    <property type="entry name" value="Epimerase_deHydtase"/>
</dbReference>
<dbReference type="InterPro" id="IPR036291">
    <property type="entry name" value="NAD(P)-bd_dom_sf"/>
</dbReference>
<comment type="caution">
    <text evidence="4">The sequence shown here is derived from an EMBL/GenBank/DDBJ whole genome shotgun (WGS) entry which is preliminary data.</text>
</comment>
<dbReference type="Proteomes" id="UP001597389">
    <property type="component" value="Unassembled WGS sequence"/>
</dbReference>
<evidence type="ECO:0000259" key="3">
    <source>
        <dbReference type="Pfam" id="PF08338"/>
    </source>
</evidence>
<evidence type="ECO:0000313" key="5">
    <source>
        <dbReference type="Proteomes" id="UP001597389"/>
    </source>
</evidence>
<organism evidence="4 5">
    <name type="scientific">Rubritalea tangerina</name>
    <dbReference type="NCBI Taxonomy" id="430798"/>
    <lineage>
        <taxon>Bacteria</taxon>
        <taxon>Pseudomonadati</taxon>
        <taxon>Verrucomicrobiota</taxon>
        <taxon>Verrucomicrobiia</taxon>
        <taxon>Verrucomicrobiales</taxon>
        <taxon>Rubritaleaceae</taxon>
        <taxon>Rubritalea</taxon>
    </lineage>
</organism>
<dbReference type="Gene3D" id="3.40.50.720">
    <property type="entry name" value="NAD(P)-binding Rossmann-like Domain"/>
    <property type="match status" value="1"/>
</dbReference>
<keyword evidence="5" id="KW-1185">Reference proteome</keyword>
<dbReference type="SUPFAM" id="SSF51735">
    <property type="entry name" value="NAD(P)-binding Rossmann-fold domains"/>
    <property type="match status" value="1"/>
</dbReference>
<dbReference type="Pfam" id="PF08338">
    <property type="entry name" value="DUF1731"/>
    <property type="match status" value="1"/>
</dbReference>
<feature type="domain" description="NAD-dependent epimerase/dehydratase" evidence="2">
    <location>
        <begin position="4"/>
        <end position="227"/>
    </location>
</feature>
<dbReference type="PANTHER" id="PTHR11092:SF0">
    <property type="entry name" value="EPIMERASE FAMILY PROTEIN SDR39U1"/>
    <property type="match status" value="1"/>
</dbReference>